<dbReference type="AlphaFoldDB" id="A0A9P2E1R1"/>
<dbReference type="KEGG" id="lmom:IJ09_13380"/>
<reference evidence="6 7" key="2">
    <citation type="submission" date="2018-06" db="EMBL/GenBank/DDBJ databases">
        <authorList>
            <consortium name="GenomeTrakr: Next Generation Sequencing Network for Food Pathogen Tracability"/>
        </authorList>
    </citation>
    <scope>NUCLEOTIDE SEQUENCE [LARGE SCALE GENOMIC DNA]</scope>
    <source>
        <strain evidence="3 7">10B02965A-1</strain>
        <strain evidence="2">FDA00011243</strain>
        <strain evidence="1 5">FDA00013332</strain>
        <strain evidence="6">FDA956581-098-004</strain>
    </source>
</reference>
<organism evidence="3 7">
    <name type="scientific">Listeria monocytogenes</name>
    <dbReference type="NCBI Taxonomy" id="1639"/>
    <lineage>
        <taxon>Bacteria</taxon>
        <taxon>Bacillati</taxon>
        <taxon>Bacillota</taxon>
        <taxon>Bacilli</taxon>
        <taxon>Bacillales</taxon>
        <taxon>Listeriaceae</taxon>
        <taxon>Listeria</taxon>
    </lineage>
</organism>
<reference evidence="4 8" key="1">
    <citation type="submission" date="2016-09" db="EMBL/GenBank/DDBJ databases">
        <title>100K Listeria isolates.</title>
        <authorList>
            <person name="Chen P."/>
            <person name="Weimer B.C."/>
            <person name="Kong N."/>
            <person name="Huang B."/>
        </authorList>
    </citation>
    <scope>NUCLEOTIDE SEQUENCE [LARGE SCALE GENOMIC DNA]</scope>
    <source>
        <strain evidence="4 8">BCW_2383</strain>
    </source>
</reference>
<sequence>MMGLDLVAKEQPVDFSMGYIGFSLMRKKIAEKHNKDLGVLYQSCMKIGWFTDSDVEKIEEMSNGLISLLLHSYCDGTLTYKECRDIRKDLNKIEFEEDDFYKTKLEDLKTMINFCADKRRTLYFY</sequence>
<evidence type="ECO:0000313" key="4">
    <source>
        <dbReference type="EMBL" id="OET51613.1"/>
    </source>
</evidence>
<proteinExistence type="predicted"/>
<dbReference type="EMBL" id="MJTJ01000008">
    <property type="protein sequence ID" value="OET51613.1"/>
    <property type="molecule type" value="Genomic_DNA"/>
</dbReference>
<dbReference type="Proteomes" id="UP000549379">
    <property type="component" value="Unassembled WGS sequence"/>
</dbReference>
<dbReference type="RefSeq" id="WP_012951948.1">
    <property type="nucleotide sequence ID" value="NZ_CP009258.1"/>
</dbReference>
<dbReference type="EMBL" id="AAAJKI010000013">
    <property type="protein sequence ID" value="EAC6548112.1"/>
    <property type="molecule type" value="Genomic_DNA"/>
</dbReference>
<dbReference type="EMBL" id="AABBHO010000010">
    <property type="protein sequence ID" value="EAG2996593.1"/>
    <property type="molecule type" value="Genomic_DNA"/>
</dbReference>
<evidence type="ECO:0000313" key="3">
    <source>
        <dbReference type="EMBL" id="EAG2996593.1"/>
    </source>
</evidence>
<gene>
    <name evidence="4" type="ORF">AJL21_04945</name>
    <name evidence="2" type="ORF">B1S26_15095</name>
    <name evidence="3" type="ORF">B5K54_04715</name>
    <name evidence="1" type="ORF">DU018_06960</name>
</gene>
<accession>A0A9P2E1R1</accession>
<dbReference type="Proteomes" id="UP000481141">
    <property type="component" value="Unassembled WGS sequence"/>
</dbReference>
<evidence type="ECO:0000313" key="6">
    <source>
        <dbReference type="Proteomes" id="UP000481141"/>
    </source>
</evidence>
<name>A0A9P2E1R1_LISMN</name>
<evidence type="ECO:0000313" key="7">
    <source>
        <dbReference type="Proteomes" id="UP000549379"/>
    </source>
</evidence>
<evidence type="ECO:0000313" key="1">
    <source>
        <dbReference type="EMBL" id="EAC6548112.1"/>
    </source>
</evidence>
<protein>
    <submittedName>
        <fullName evidence="3">Uncharacterized protein</fullName>
    </submittedName>
</protein>
<evidence type="ECO:0000313" key="2">
    <source>
        <dbReference type="EMBL" id="EAG2246730.1"/>
    </source>
</evidence>
<dbReference type="Proteomes" id="UP000331186">
    <property type="component" value="Unassembled WGS sequence"/>
</dbReference>
<evidence type="ECO:0000313" key="8">
    <source>
        <dbReference type="Proteomes" id="UP000852906"/>
    </source>
</evidence>
<dbReference type="EMBL" id="AABAYG010000009">
    <property type="protein sequence ID" value="EAG2246730.1"/>
    <property type="molecule type" value="Genomic_DNA"/>
</dbReference>
<dbReference type="Proteomes" id="UP000852906">
    <property type="component" value="Unassembled WGS sequence"/>
</dbReference>
<evidence type="ECO:0000313" key="5">
    <source>
        <dbReference type="Proteomes" id="UP000331186"/>
    </source>
</evidence>
<comment type="caution">
    <text evidence="3">The sequence shown here is derived from an EMBL/GenBank/DDBJ whole genome shotgun (WGS) entry which is preliminary data.</text>
</comment>